<dbReference type="Pfam" id="PF11651">
    <property type="entry name" value="P22_CoatProtein"/>
    <property type="match status" value="1"/>
</dbReference>
<sequence>ADRDCLSLYKQIWNWVGSPGNTLNSFADLALGPQRLDEMAVPQDERNVVMGPADSWGMIGSLTGLTLSDQSGSPQAEAYRMARLGRVANLETYMDQNVQRHTVGAHAGTPLTDGAQTTTYANMLTSYQMSLVTDGWDASIALKEGDVFTIDTVFAVNPVSKDTLDFLQQFVIRADVTTNATTTADTTLTISPPIITTGPYQTVSVGVPDGATITYKGTLSTAYPQNMVFHKNAFALVTVPLEMPDSVGWKARQTDQEAGLSVRLVKDYDIDNDVEIIRADILYGVEAIYPELASRISGTA</sequence>
<proteinExistence type="predicted"/>
<feature type="non-terminal residue" evidence="1">
    <location>
        <position position="1"/>
    </location>
</feature>
<accession>A0A0F9HYK3</accession>
<dbReference type="AlphaFoldDB" id="A0A0F9HYK3"/>
<dbReference type="EMBL" id="LAZR01022916">
    <property type="protein sequence ID" value="KKL80237.1"/>
    <property type="molecule type" value="Genomic_DNA"/>
</dbReference>
<dbReference type="Gene3D" id="2.40.30.240">
    <property type="match status" value="1"/>
</dbReference>
<name>A0A0F9HYK3_9ZZZZ</name>
<gene>
    <name evidence="1" type="ORF">LCGC14_2006790</name>
</gene>
<dbReference type="InterPro" id="IPR024659">
    <property type="entry name" value="Phage_coat_Gp5"/>
</dbReference>
<organism evidence="1">
    <name type="scientific">marine sediment metagenome</name>
    <dbReference type="NCBI Taxonomy" id="412755"/>
    <lineage>
        <taxon>unclassified sequences</taxon>
        <taxon>metagenomes</taxon>
        <taxon>ecological metagenomes</taxon>
    </lineage>
</organism>
<comment type="caution">
    <text evidence="1">The sequence shown here is derived from an EMBL/GenBank/DDBJ whole genome shotgun (WGS) entry which is preliminary data.</text>
</comment>
<reference evidence="1" key="1">
    <citation type="journal article" date="2015" name="Nature">
        <title>Complex archaea that bridge the gap between prokaryotes and eukaryotes.</title>
        <authorList>
            <person name="Spang A."/>
            <person name="Saw J.H."/>
            <person name="Jorgensen S.L."/>
            <person name="Zaremba-Niedzwiedzka K."/>
            <person name="Martijn J."/>
            <person name="Lind A.E."/>
            <person name="van Eijk R."/>
            <person name="Schleper C."/>
            <person name="Guy L."/>
            <person name="Ettema T.J."/>
        </authorList>
    </citation>
    <scope>NUCLEOTIDE SEQUENCE</scope>
</reference>
<protein>
    <submittedName>
        <fullName evidence="1">Uncharacterized protein</fullName>
    </submittedName>
</protein>
<evidence type="ECO:0000313" key="1">
    <source>
        <dbReference type="EMBL" id="KKL80237.1"/>
    </source>
</evidence>